<sequence>MVGQTVGMFLGKNLIVWLLLALGGALFAGNVMALVRPPNAPRKDGDLEMAPRRRSMMMAALGLVVAIAAVGALIARR</sequence>
<evidence type="ECO:0000313" key="2">
    <source>
        <dbReference type="EMBL" id="CAB4362806.1"/>
    </source>
</evidence>
<dbReference type="AlphaFoldDB" id="A0A6J6YV57"/>
<name>A0A6J6YV57_9ZZZZ</name>
<evidence type="ECO:0000313" key="6">
    <source>
        <dbReference type="EMBL" id="CAB4917411.1"/>
    </source>
</evidence>
<evidence type="ECO:0000313" key="5">
    <source>
        <dbReference type="EMBL" id="CAB4851841.1"/>
    </source>
</evidence>
<keyword evidence="1" id="KW-0812">Transmembrane</keyword>
<dbReference type="EMBL" id="CAEZYF010000003">
    <property type="protein sequence ID" value="CAB4709764.1"/>
    <property type="molecule type" value="Genomic_DNA"/>
</dbReference>
<dbReference type="EMBL" id="CAFAAV010000052">
    <property type="protein sequence ID" value="CAB4813350.1"/>
    <property type="molecule type" value="Genomic_DNA"/>
</dbReference>
<reference evidence="4" key="1">
    <citation type="submission" date="2020-05" db="EMBL/GenBank/DDBJ databases">
        <authorList>
            <person name="Chiriac C."/>
            <person name="Salcher M."/>
            <person name="Ghai R."/>
            <person name="Kavagutti S V."/>
        </authorList>
    </citation>
    <scope>NUCLEOTIDE SEQUENCE</scope>
</reference>
<evidence type="ECO:0000313" key="7">
    <source>
        <dbReference type="EMBL" id="CAB4980846.1"/>
    </source>
</evidence>
<protein>
    <submittedName>
        <fullName evidence="4">Unannotated protein</fullName>
    </submittedName>
</protein>
<dbReference type="EMBL" id="CAFBIY010000099">
    <property type="protein sequence ID" value="CAB4851841.1"/>
    <property type="molecule type" value="Genomic_DNA"/>
</dbReference>
<dbReference type="EMBL" id="CAFBOL010000013">
    <property type="protein sequence ID" value="CAB4980846.1"/>
    <property type="molecule type" value="Genomic_DNA"/>
</dbReference>
<dbReference type="EMBL" id="CAESGF010000003">
    <property type="protein sequence ID" value="CAB4362806.1"/>
    <property type="molecule type" value="Genomic_DNA"/>
</dbReference>
<evidence type="ECO:0000313" key="4">
    <source>
        <dbReference type="EMBL" id="CAB4813350.1"/>
    </source>
</evidence>
<feature type="transmembrane region" description="Helical" evidence="1">
    <location>
        <begin position="14"/>
        <end position="35"/>
    </location>
</feature>
<keyword evidence="1" id="KW-1133">Transmembrane helix</keyword>
<evidence type="ECO:0000313" key="3">
    <source>
        <dbReference type="EMBL" id="CAB4709764.1"/>
    </source>
</evidence>
<dbReference type="EMBL" id="CAFBMT010000003">
    <property type="protein sequence ID" value="CAB4917411.1"/>
    <property type="molecule type" value="Genomic_DNA"/>
</dbReference>
<accession>A0A6J6YV57</accession>
<proteinExistence type="predicted"/>
<feature type="transmembrane region" description="Helical" evidence="1">
    <location>
        <begin position="56"/>
        <end position="75"/>
    </location>
</feature>
<evidence type="ECO:0000256" key="1">
    <source>
        <dbReference type="SAM" id="Phobius"/>
    </source>
</evidence>
<organism evidence="4">
    <name type="scientific">freshwater metagenome</name>
    <dbReference type="NCBI Taxonomy" id="449393"/>
    <lineage>
        <taxon>unclassified sequences</taxon>
        <taxon>metagenomes</taxon>
        <taxon>ecological metagenomes</taxon>
    </lineage>
</organism>
<gene>
    <name evidence="3" type="ORF">UFOPK2656_00590</name>
    <name evidence="4" type="ORF">UFOPK3099_00892</name>
    <name evidence="5" type="ORF">UFOPK3267_01754</name>
    <name evidence="6" type="ORF">UFOPK3651_00628</name>
    <name evidence="7" type="ORF">UFOPK3931_00794</name>
    <name evidence="2" type="ORF">UFOPK4189_00588</name>
</gene>
<keyword evidence="1" id="KW-0472">Membrane</keyword>